<organism evidence="1 2">
    <name type="scientific">Etheostoma spectabile</name>
    <name type="common">orangethroat darter</name>
    <dbReference type="NCBI Taxonomy" id="54343"/>
    <lineage>
        <taxon>Eukaryota</taxon>
        <taxon>Metazoa</taxon>
        <taxon>Chordata</taxon>
        <taxon>Craniata</taxon>
        <taxon>Vertebrata</taxon>
        <taxon>Euteleostomi</taxon>
        <taxon>Actinopterygii</taxon>
        <taxon>Neopterygii</taxon>
        <taxon>Teleostei</taxon>
        <taxon>Neoteleostei</taxon>
        <taxon>Acanthomorphata</taxon>
        <taxon>Eupercaria</taxon>
        <taxon>Perciformes</taxon>
        <taxon>Percoidei</taxon>
        <taxon>Percidae</taxon>
        <taxon>Etheostomatinae</taxon>
        <taxon>Etheostoma</taxon>
    </lineage>
</organism>
<reference evidence="1 2" key="1">
    <citation type="submission" date="2019-08" db="EMBL/GenBank/DDBJ databases">
        <title>A chromosome-level genome assembly, high-density linkage maps, and genome scans reveal the genomic architecture of hybrid incompatibilities underlying speciation via character displacement in darters (Percidae: Etheostominae).</title>
        <authorList>
            <person name="Moran R.L."/>
            <person name="Catchen J.M."/>
            <person name="Fuller R.C."/>
        </authorList>
    </citation>
    <scope>NUCLEOTIDE SEQUENCE [LARGE SCALE GENOMIC DNA]</scope>
    <source>
        <strain evidence="1">EspeVRDwgs_2016</strain>
        <tissue evidence="1">Muscle</tissue>
    </source>
</reference>
<name>A0A5J5CIM8_9PERO</name>
<keyword evidence="2" id="KW-1185">Reference proteome</keyword>
<sequence>MRIGVCVGQDHVTRSGSTVRSNNIKDVPYCSTIGVYIDQPAGV</sequence>
<evidence type="ECO:0000313" key="2">
    <source>
        <dbReference type="Proteomes" id="UP000327493"/>
    </source>
</evidence>
<gene>
    <name evidence="1" type="ORF">FQN60_003235</name>
</gene>
<comment type="caution">
    <text evidence="1">The sequence shown here is derived from an EMBL/GenBank/DDBJ whole genome shotgun (WGS) entry which is preliminary data.</text>
</comment>
<proteinExistence type="predicted"/>
<accession>A0A5J5CIM8</accession>
<dbReference type="AlphaFoldDB" id="A0A5J5CIM8"/>
<protein>
    <submittedName>
        <fullName evidence="1">Uncharacterized protein</fullName>
    </submittedName>
</protein>
<dbReference type="Proteomes" id="UP000327493">
    <property type="component" value="Chromosome 21"/>
</dbReference>
<evidence type="ECO:0000313" key="1">
    <source>
        <dbReference type="EMBL" id="KAA8581654.1"/>
    </source>
</evidence>
<dbReference type="EMBL" id="VOFY01000021">
    <property type="protein sequence ID" value="KAA8581654.1"/>
    <property type="molecule type" value="Genomic_DNA"/>
</dbReference>